<dbReference type="GO" id="GO:0003924">
    <property type="term" value="F:GTPase activity"/>
    <property type="evidence" value="ECO:0007669"/>
    <property type="project" value="InterPro"/>
</dbReference>
<reference evidence="10" key="2">
    <citation type="submission" date="2020-10" db="UniProtKB">
        <authorList>
            <consortium name="WormBaseParasite"/>
        </authorList>
    </citation>
    <scope>IDENTIFICATION</scope>
</reference>
<dbReference type="InterPro" id="IPR001806">
    <property type="entry name" value="Small_GTPase"/>
</dbReference>
<dbReference type="InterPro" id="IPR052236">
    <property type="entry name" value="Small_GTPase_RasD"/>
</dbReference>
<feature type="region of interest" description="Disordered" evidence="8">
    <location>
        <begin position="1"/>
        <end position="34"/>
    </location>
</feature>
<evidence type="ECO:0000256" key="7">
    <source>
        <dbReference type="ARBA" id="ARBA00038061"/>
    </source>
</evidence>
<keyword evidence="2" id="KW-1003">Cell membrane</keyword>
<feature type="compositionally biased region" description="Polar residues" evidence="8">
    <location>
        <begin position="21"/>
        <end position="34"/>
    </location>
</feature>
<feature type="region of interest" description="Disordered" evidence="8">
    <location>
        <begin position="327"/>
        <end position="355"/>
    </location>
</feature>
<dbReference type="GO" id="GO:0031681">
    <property type="term" value="F:G-protein beta-subunit binding"/>
    <property type="evidence" value="ECO:0007669"/>
    <property type="project" value="TreeGrafter"/>
</dbReference>
<keyword evidence="4" id="KW-0547">Nucleotide-binding</keyword>
<dbReference type="GO" id="GO:0005525">
    <property type="term" value="F:GTP binding"/>
    <property type="evidence" value="ECO:0007669"/>
    <property type="project" value="UniProtKB-KW"/>
</dbReference>
<name>A0A7E4UPQ7_PANRE</name>
<feature type="compositionally biased region" description="Basic residues" evidence="8">
    <location>
        <begin position="327"/>
        <end position="336"/>
    </location>
</feature>
<dbReference type="PANTHER" id="PTHR46149:SF3">
    <property type="entry name" value="MIP08469P"/>
    <property type="match status" value="1"/>
</dbReference>
<dbReference type="InterPro" id="IPR005225">
    <property type="entry name" value="Small_GTP-bd"/>
</dbReference>
<evidence type="ECO:0000256" key="6">
    <source>
        <dbReference type="ARBA" id="ARBA00023288"/>
    </source>
</evidence>
<dbReference type="GO" id="GO:0007165">
    <property type="term" value="P:signal transduction"/>
    <property type="evidence" value="ECO:0007669"/>
    <property type="project" value="TreeGrafter"/>
</dbReference>
<dbReference type="SMART" id="SM00173">
    <property type="entry name" value="RAS"/>
    <property type="match status" value="1"/>
</dbReference>
<keyword evidence="6" id="KW-0449">Lipoprotein</keyword>
<keyword evidence="4" id="KW-0342">GTP-binding</keyword>
<organism evidence="9 10">
    <name type="scientific">Panagrellus redivivus</name>
    <name type="common">Microworm</name>
    <dbReference type="NCBI Taxonomy" id="6233"/>
    <lineage>
        <taxon>Eukaryota</taxon>
        <taxon>Metazoa</taxon>
        <taxon>Ecdysozoa</taxon>
        <taxon>Nematoda</taxon>
        <taxon>Chromadorea</taxon>
        <taxon>Rhabditida</taxon>
        <taxon>Tylenchina</taxon>
        <taxon>Panagrolaimomorpha</taxon>
        <taxon>Panagrolaimoidea</taxon>
        <taxon>Panagrolaimidae</taxon>
        <taxon>Panagrellus</taxon>
    </lineage>
</organism>
<keyword evidence="9" id="KW-1185">Reference proteome</keyword>
<dbReference type="Proteomes" id="UP000492821">
    <property type="component" value="Unassembled WGS sequence"/>
</dbReference>
<comment type="similarity">
    <text evidence="7">Belongs to the small GTPase superfamily. RasD family.</text>
</comment>
<dbReference type="Gene3D" id="3.40.50.300">
    <property type="entry name" value="P-loop containing nucleotide triphosphate hydrolases"/>
    <property type="match status" value="1"/>
</dbReference>
<sequence length="369" mass="41021">MMSLQSRRSVRNNRLVRLPSNAEQTTSHLDGSSCPNSPAIKKVYRLVVVGTAQTGKTAIVNRFLDKEFEERYLPTIENFHRKLYKIRGEVYQLDILDRSGNDPFPAARKLSYISGDIFVVVSSVDQSQSVGQLADIRNQILECKVTRGFTGVIPIVFVLNKTDLPQYKWQVTVTEVEDLIKSATGESCCDSCFVTCSAANNENIDKVFGKVFVMGKLPKYMNPELHKMLRNELSADGALNGRKKAVLQKMRSKFSKDNEDEVLIDVNARRPSLRTDLLLNRAKTAGLKLNRTPSLTATSANAITYDGEPRGFGNGESAFNFSLKAKLKRQSTKTRRNPSNDGGNACPLDTSAPETANFVPRSSKRCIIS</sequence>
<evidence type="ECO:0000256" key="4">
    <source>
        <dbReference type="ARBA" id="ARBA00023134"/>
    </source>
</evidence>
<dbReference type="PROSITE" id="PS51421">
    <property type="entry name" value="RAS"/>
    <property type="match status" value="1"/>
</dbReference>
<dbReference type="Pfam" id="PF00071">
    <property type="entry name" value="Ras"/>
    <property type="match status" value="1"/>
</dbReference>
<dbReference type="SMART" id="SM00175">
    <property type="entry name" value="RAB"/>
    <property type="match status" value="1"/>
</dbReference>
<dbReference type="AlphaFoldDB" id="A0A7E4UPQ7"/>
<dbReference type="GO" id="GO:0005886">
    <property type="term" value="C:plasma membrane"/>
    <property type="evidence" value="ECO:0007669"/>
    <property type="project" value="UniProtKB-SubCell"/>
</dbReference>
<evidence type="ECO:0000256" key="5">
    <source>
        <dbReference type="ARBA" id="ARBA00023136"/>
    </source>
</evidence>
<evidence type="ECO:0000256" key="2">
    <source>
        <dbReference type="ARBA" id="ARBA00022475"/>
    </source>
</evidence>
<dbReference type="PANTHER" id="PTHR46149">
    <property type="entry name" value="MIP08469P"/>
    <property type="match status" value="1"/>
</dbReference>
<comment type="subcellular location">
    <subcellularLocation>
        <location evidence="1">Cell membrane</location>
        <topology evidence="1">Lipid-anchor</topology>
    </subcellularLocation>
</comment>
<evidence type="ECO:0000313" key="9">
    <source>
        <dbReference type="Proteomes" id="UP000492821"/>
    </source>
</evidence>
<accession>A0A7E4UPQ7</accession>
<dbReference type="InterPro" id="IPR027417">
    <property type="entry name" value="P-loop_NTPase"/>
</dbReference>
<proteinExistence type="inferred from homology"/>
<protein>
    <submittedName>
        <fullName evidence="10">Small monomeric GTPase</fullName>
    </submittedName>
</protein>
<dbReference type="SMART" id="SM00174">
    <property type="entry name" value="RHO"/>
    <property type="match status" value="1"/>
</dbReference>
<keyword evidence="5" id="KW-0472">Membrane</keyword>
<reference evidence="9" key="1">
    <citation type="journal article" date="2013" name="Genetics">
        <title>The draft genome and transcriptome of Panagrellus redivivus are shaped by the harsh demands of a free-living lifestyle.</title>
        <authorList>
            <person name="Srinivasan J."/>
            <person name="Dillman A.R."/>
            <person name="Macchietto M.G."/>
            <person name="Heikkinen L."/>
            <person name="Lakso M."/>
            <person name="Fracchia K.M."/>
            <person name="Antoshechkin I."/>
            <person name="Mortazavi A."/>
            <person name="Wong G."/>
            <person name="Sternberg P.W."/>
        </authorList>
    </citation>
    <scope>NUCLEOTIDE SEQUENCE [LARGE SCALE GENOMIC DNA]</scope>
    <source>
        <strain evidence="9">MT8872</strain>
    </source>
</reference>
<evidence type="ECO:0000313" key="10">
    <source>
        <dbReference type="WBParaSite" id="Pan_g11346.t1"/>
    </source>
</evidence>
<dbReference type="NCBIfam" id="TIGR00231">
    <property type="entry name" value="small_GTP"/>
    <property type="match status" value="1"/>
</dbReference>
<dbReference type="SUPFAM" id="SSF52540">
    <property type="entry name" value="P-loop containing nucleoside triphosphate hydrolases"/>
    <property type="match status" value="1"/>
</dbReference>
<evidence type="ECO:0000256" key="3">
    <source>
        <dbReference type="ARBA" id="ARBA00022481"/>
    </source>
</evidence>
<dbReference type="PRINTS" id="PR00449">
    <property type="entry name" value="RASTRNSFRMNG"/>
</dbReference>
<evidence type="ECO:0000256" key="1">
    <source>
        <dbReference type="ARBA" id="ARBA00004193"/>
    </source>
</evidence>
<evidence type="ECO:0000256" key="8">
    <source>
        <dbReference type="SAM" id="MobiDB-lite"/>
    </source>
</evidence>
<dbReference type="WBParaSite" id="Pan_g11346.t1">
    <property type="protein sequence ID" value="Pan_g11346.t1"/>
    <property type="gene ID" value="Pan_g11346"/>
</dbReference>
<keyword evidence="3" id="KW-0488">Methylation</keyword>
<dbReference type="PROSITE" id="PS51419">
    <property type="entry name" value="RAB"/>
    <property type="match status" value="1"/>
</dbReference>